<dbReference type="InterPro" id="IPR026569">
    <property type="entry name" value="Ribosomal_bL28"/>
</dbReference>
<evidence type="ECO:0000313" key="6">
    <source>
        <dbReference type="EMBL" id="SHK88741.1"/>
    </source>
</evidence>
<keyword evidence="2 5" id="KW-0689">Ribosomal protein</keyword>
<name>A0A1M6W4Q8_9FIRM</name>
<sequence>MWYTIQVSEIAMYFYDISDRVIKGGVTMAKCAICDKGVTVGIKLSHSHIRTKRTWHPNLQRVKAIVDGSPKRIMVCTRCLRSGKVQRAI</sequence>
<dbReference type="AlphaFoldDB" id="A0A1M6W4Q8"/>
<dbReference type="Proteomes" id="UP000183997">
    <property type="component" value="Unassembled WGS sequence"/>
</dbReference>
<evidence type="ECO:0000256" key="2">
    <source>
        <dbReference type="ARBA" id="ARBA00022980"/>
    </source>
</evidence>
<dbReference type="GO" id="GO:0005840">
    <property type="term" value="C:ribosome"/>
    <property type="evidence" value="ECO:0007669"/>
    <property type="project" value="UniProtKB-KW"/>
</dbReference>
<evidence type="ECO:0000313" key="7">
    <source>
        <dbReference type="Proteomes" id="UP000183997"/>
    </source>
</evidence>
<dbReference type="InterPro" id="IPR050096">
    <property type="entry name" value="Bacterial_rp_bL28"/>
</dbReference>
<evidence type="ECO:0000256" key="4">
    <source>
        <dbReference type="ARBA" id="ARBA00035174"/>
    </source>
</evidence>
<evidence type="ECO:0000256" key="5">
    <source>
        <dbReference type="HAMAP-Rule" id="MF_00373"/>
    </source>
</evidence>
<dbReference type="STRING" id="1121421.SAMN02745123_03474"/>
<comment type="similarity">
    <text evidence="1 5">Belongs to the bacterial ribosomal protein bL28 family.</text>
</comment>
<keyword evidence="7" id="KW-1185">Reference proteome</keyword>
<organism evidence="6 7">
    <name type="scientific">Desulforamulus aeronauticus DSM 10349</name>
    <dbReference type="NCBI Taxonomy" id="1121421"/>
    <lineage>
        <taxon>Bacteria</taxon>
        <taxon>Bacillati</taxon>
        <taxon>Bacillota</taxon>
        <taxon>Clostridia</taxon>
        <taxon>Eubacteriales</taxon>
        <taxon>Peptococcaceae</taxon>
        <taxon>Desulforamulus</taxon>
    </lineage>
</organism>
<dbReference type="Gene3D" id="2.30.170.40">
    <property type="entry name" value="Ribosomal protein L28/L24"/>
    <property type="match status" value="1"/>
</dbReference>
<evidence type="ECO:0000256" key="3">
    <source>
        <dbReference type="ARBA" id="ARBA00023274"/>
    </source>
</evidence>
<dbReference type="Pfam" id="PF00830">
    <property type="entry name" value="Ribosomal_L28"/>
    <property type="match status" value="1"/>
</dbReference>
<protein>
    <recommendedName>
        <fullName evidence="4 5">Large ribosomal subunit protein bL28</fullName>
    </recommendedName>
</protein>
<dbReference type="HAMAP" id="MF_00373">
    <property type="entry name" value="Ribosomal_bL28"/>
    <property type="match status" value="1"/>
</dbReference>
<dbReference type="GO" id="GO:1990904">
    <property type="term" value="C:ribonucleoprotein complex"/>
    <property type="evidence" value="ECO:0007669"/>
    <property type="project" value="UniProtKB-KW"/>
</dbReference>
<dbReference type="FunFam" id="2.30.170.40:FF:000002">
    <property type="entry name" value="50S ribosomal protein L28"/>
    <property type="match status" value="1"/>
</dbReference>
<proteinExistence type="inferred from homology"/>
<dbReference type="InterPro" id="IPR037147">
    <property type="entry name" value="Ribosomal_bL28_sf"/>
</dbReference>
<dbReference type="GO" id="GO:0003735">
    <property type="term" value="F:structural constituent of ribosome"/>
    <property type="evidence" value="ECO:0007669"/>
    <property type="project" value="InterPro"/>
</dbReference>
<evidence type="ECO:0000256" key="1">
    <source>
        <dbReference type="ARBA" id="ARBA00008760"/>
    </source>
</evidence>
<dbReference type="InterPro" id="IPR001383">
    <property type="entry name" value="Ribosomal_bL28_bact-type"/>
</dbReference>
<dbReference type="SUPFAM" id="SSF143800">
    <property type="entry name" value="L28p-like"/>
    <property type="match status" value="1"/>
</dbReference>
<accession>A0A1M6W4Q8</accession>
<gene>
    <name evidence="5" type="primary">rpmB</name>
    <name evidence="6" type="ORF">SAMN02745123_03474</name>
</gene>
<dbReference type="PANTHER" id="PTHR39080">
    <property type="entry name" value="50S RIBOSOMAL PROTEIN L28"/>
    <property type="match status" value="1"/>
</dbReference>
<dbReference type="PANTHER" id="PTHR39080:SF1">
    <property type="entry name" value="LARGE RIBOSOMAL SUBUNIT PROTEIN BL28A"/>
    <property type="match status" value="1"/>
</dbReference>
<reference evidence="7" key="1">
    <citation type="submission" date="2016-11" db="EMBL/GenBank/DDBJ databases">
        <authorList>
            <person name="Varghese N."/>
            <person name="Submissions S."/>
        </authorList>
    </citation>
    <scope>NUCLEOTIDE SEQUENCE [LARGE SCALE GENOMIC DNA]</scope>
    <source>
        <strain evidence="7">DSM 10349</strain>
    </source>
</reference>
<keyword evidence="3 5" id="KW-0687">Ribonucleoprotein</keyword>
<dbReference type="InterPro" id="IPR034704">
    <property type="entry name" value="Ribosomal_bL28/bL31-like_sf"/>
</dbReference>
<dbReference type="GO" id="GO:0006412">
    <property type="term" value="P:translation"/>
    <property type="evidence" value="ECO:0007669"/>
    <property type="project" value="UniProtKB-UniRule"/>
</dbReference>
<dbReference type="NCBIfam" id="TIGR00009">
    <property type="entry name" value="L28"/>
    <property type="match status" value="1"/>
</dbReference>
<dbReference type="EMBL" id="FRAR01000028">
    <property type="protein sequence ID" value="SHK88741.1"/>
    <property type="molecule type" value="Genomic_DNA"/>
</dbReference>